<dbReference type="SUPFAM" id="SSF55424">
    <property type="entry name" value="FAD/NAD-linked reductases, dimerisation (C-terminal) domain"/>
    <property type="match status" value="1"/>
</dbReference>
<dbReference type="EMBL" id="CP061800">
    <property type="protein sequence ID" value="QTA84171.1"/>
    <property type="molecule type" value="Genomic_DNA"/>
</dbReference>
<dbReference type="AlphaFoldDB" id="A0A975BF15"/>
<dbReference type="PRINTS" id="PR00411">
    <property type="entry name" value="PNDRDTASEI"/>
</dbReference>
<proteinExistence type="predicted"/>
<evidence type="ECO:0000313" key="1">
    <source>
        <dbReference type="EMBL" id="QTA84171.1"/>
    </source>
</evidence>
<dbReference type="InterPro" id="IPR016156">
    <property type="entry name" value="FAD/NAD-linked_Rdtase_dimer_sf"/>
</dbReference>
<sequence length="121" mass="13705">MTYEAKPLRMRSIFCAGDVGQYQFTHAAATRRLMQCLFGSFKSFQADYRLIPWATYTDPEVARGGLNESDAKEGSIPFTSIRHWQRRTSMPQGNGKKPMLRRISCNGWKSFMPGCGVRGMA</sequence>
<gene>
    <name evidence="1" type="ORF">dnm_001640</name>
</gene>
<protein>
    <submittedName>
        <fullName evidence="1">FAD/NAD(P)-binding domain-containing protein</fullName>
    </submittedName>
</protein>
<dbReference type="Gene3D" id="3.50.50.60">
    <property type="entry name" value="FAD/NAD(P)-binding domain"/>
    <property type="match status" value="1"/>
</dbReference>
<dbReference type="InterPro" id="IPR036188">
    <property type="entry name" value="FAD/NAD-bd_sf"/>
</dbReference>
<keyword evidence="2" id="KW-1185">Reference proteome</keyword>
<organism evidence="1 2">
    <name type="scientific">Desulfonema magnum</name>
    <dbReference type="NCBI Taxonomy" id="45655"/>
    <lineage>
        <taxon>Bacteria</taxon>
        <taxon>Pseudomonadati</taxon>
        <taxon>Thermodesulfobacteriota</taxon>
        <taxon>Desulfobacteria</taxon>
        <taxon>Desulfobacterales</taxon>
        <taxon>Desulfococcaceae</taxon>
        <taxon>Desulfonema</taxon>
    </lineage>
</organism>
<accession>A0A975BF15</accession>
<reference evidence="1" key="1">
    <citation type="journal article" date="2021" name="Microb. Physiol.">
        <title>Proteogenomic Insights into the Physiology of Marine, Sulfate-Reducing, Filamentous Desulfonema limicola and Desulfonema magnum.</title>
        <authorList>
            <person name="Schnaars V."/>
            <person name="Wohlbrand L."/>
            <person name="Scheve S."/>
            <person name="Hinrichs C."/>
            <person name="Reinhardt R."/>
            <person name="Rabus R."/>
        </authorList>
    </citation>
    <scope>NUCLEOTIDE SEQUENCE</scope>
    <source>
        <strain evidence="1">4be13</strain>
    </source>
</reference>
<dbReference type="Proteomes" id="UP000663722">
    <property type="component" value="Chromosome"/>
</dbReference>
<name>A0A975BF15_9BACT</name>
<dbReference type="KEGG" id="dmm:dnm_001640"/>
<evidence type="ECO:0000313" key="2">
    <source>
        <dbReference type="Proteomes" id="UP000663722"/>
    </source>
</evidence>